<dbReference type="InterPro" id="IPR008271">
    <property type="entry name" value="Ser/Thr_kinase_AS"/>
</dbReference>
<dbReference type="Gene3D" id="1.10.510.10">
    <property type="entry name" value="Transferase(Phosphotransferase) domain 1"/>
    <property type="match status" value="1"/>
</dbReference>
<reference evidence="8 9" key="1">
    <citation type="submission" date="2018-03" db="EMBL/GenBank/DDBJ databases">
        <title>Draft Genome Sequences of the Obligatory Marine Myxobacteria Enhygromyxa salina SWB007.</title>
        <authorList>
            <person name="Poehlein A."/>
            <person name="Moghaddam J.A."/>
            <person name="Harms H."/>
            <person name="Alanjari M."/>
            <person name="Koenig G.M."/>
            <person name="Daniel R."/>
            <person name="Schaeberle T.F."/>
        </authorList>
    </citation>
    <scope>NUCLEOTIDE SEQUENCE [LARGE SCALE GENOMIC DNA]</scope>
    <source>
        <strain evidence="8 9">SWB007</strain>
    </source>
</reference>
<gene>
    <name evidence="8" type="primary">pknD_4</name>
    <name evidence="8" type="ORF">ENSA7_38580</name>
</gene>
<evidence type="ECO:0000256" key="4">
    <source>
        <dbReference type="ARBA" id="ARBA00022840"/>
    </source>
</evidence>
<organism evidence="8 9">
    <name type="scientific">Enhygromyxa salina</name>
    <dbReference type="NCBI Taxonomy" id="215803"/>
    <lineage>
        <taxon>Bacteria</taxon>
        <taxon>Pseudomonadati</taxon>
        <taxon>Myxococcota</taxon>
        <taxon>Polyangia</taxon>
        <taxon>Nannocystales</taxon>
        <taxon>Nannocystaceae</taxon>
        <taxon>Enhygromyxa</taxon>
    </lineage>
</organism>
<dbReference type="SUPFAM" id="SSF56112">
    <property type="entry name" value="Protein kinase-like (PK-like)"/>
    <property type="match status" value="1"/>
</dbReference>
<keyword evidence="3 8" id="KW-0418">Kinase</keyword>
<dbReference type="Proteomes" id="UP000238823">
    <property type="component" value="Unassembled WGS sequence"/>
</dbReference>
<proteinExistence type="predicted"/>
<evidence type="ECO:0000256" key="6">
    <source>
        <dbReference type="SAM" id="MobiDB-lite"/>
    </source>
</evidence>
<dbReference type="OrthoDB" id="9801841at2"/>
<protein>
    <submittedName>
        <fullName evidence="8">Serine/threonine-protein kinase PknD</fullName>
        <ecNumber evidence="8">2.7.11.1</ecNumber>
    </submittedName>
</protein>
<dbReference type="CDD" id="cd14014">
    <property type="entry name" value="STKc_PknB_like"/>
    <property type="match status" value="1"/>
</dbReference>
<keyword evidence="4 5" id="KW-0067">ATP-binding</keyword>
<name>A0A2S9YN80_9BACT</name>
<evidence type="ECO:0000313" key="9">
    <source>
        <dbReference type="Proteomes" id="UP000238823"/>
    </source>
</evidence>
<evidence type="ECO:0000256" key="1">
    <source>
        <dbReference type="ARBA" id="ARBA00022679"/>
    </source>
</evidence>
<evidence type="ECO:0000256" key="2">
    <source>
        <dbReference type="ARBA" id="ARBA00022741"/>
    </source>
</evidence>
<keyword evidence="2 5" id="KW-0547">Nucleotide-binding</keyword>
<dbReference type="GO" id="GO:0005524">
    <property type="term" value="F:ATP binding"/>
    <property type="evidence" value="ECO:0007669"/>
    <property type="project" value="UniProtKB-UniRule"/>
</dbReference>
<feature type="binding site" evidence="5">
    <location>
        <position position="71"/>
    </location>
    <ligand>
        <name>ATP</name>
        <dbReference type="ChEBI" id="CHEBI:30616"/>
    </ligand>
</feature>
<evidence type="ECO:0000313" key="8">
    <source>
        <dbReference type="EMBL" id="PRQ06538.1"/>
    </source>
</evidence>
<keyword evidence="1 8" id="KW-0808">Transferase</keyword>
<dbReference type="InterPro" id="IPR000719">
    <property type="entry name" value="Prot_kinase_dom"/>
</dbReference>
<evidence type="ECO:0000259" key="7">
    <source>
        <dbReference type="PROSITE" id="PS50011"/>
    </source>
</evidence>
<accession>A0A2S9YN80</accession>
<dbReference type="PROSITE" id="PS50011">
    <property type="entry name" value="PROTEIN_KINASE_DOM"/>
    <property type="match status" value="1"/>
</dbReference>
<dbReference type="PANTHER" id="PTHR43289:SF6">
    <property type="entry name" value="SERINE_THREONINE-PROTEIN KINASE NEKL-3"/>
    <property type="match status" value="1"/>
</dbReference>
<dbReference type="PANTHER" id="PTHR43289">
    <property type="entry name" value="MITOGEN-ACTIVATED PROTEIN KINASE KINASE KINASE 20-RELATED"/>
    <property type="match status" value="1"/>
</dbReference>
<dbReference type="EC" id="2.7.11.1" evidence="8"/>
<dbReference type="Pfam" id="PF00069">
    <property type="entry name" value="Pkinase"/>
    <property type="match status" value="1"/>
</dbReference>
<dbReference type="InterPro" id="IPR011009">
    <property type="entry name" value="Kinase-like_dom_sf"/>
</dbReference>
<dbReference type="InterPro" id="IPR017441">
    <property type="entry name" value="Protein_kinase_ATP_BS"/>
</dbReference>
<feature type="domain" description="Protein kinase" evidence="7">
    <location>
        <begin position="42"/>
        <end position="310"/>
    </location>
</feature>
<dbReference type="Gene3D" id="3.30.200.20">
    <property type="entry name" value="Phosphorylase Kinase, domain 1"/>
    <property type="match status" value="1"/>
</dbReference>
<feature type="compositionally biased region" description="Basic and acidic residues" evidence="6">
    <location>
        <begin position="192"/>
        <end position="210"/>
    </location>
</feature>
<dbReference type="PROSITE" id="PS00107">
    <property type="entry name" value="PROTEIN_KINASE_ATP"/>
    <property type="match status" value="1"/>
</dbReference>
<dbReference type="EMBL" id="PVNL01000074">
    <property type="protein sequence ID" value="PRQ06538.1"/>
    <property type="molecule type" value="Genomic_DNA"/>
</dbReference>
<sequence>MSRQRSAGTLSDRRAALKAAVTTAANARDIDATTPGVKFGRFELLELLGEGGMGVVFRARDTKLNREVALKLLTLPSEEAEAAVLHEAQCLAKLAHPNVVGLYDIGKLGDDLFLTMEYVEGMDGHTMLTSYTPTWQQTINIFMKAGRGLAAAHAAGLEHGDFKLDNILLDDKGERTLVADFGVARALRDQGPDEAGADRKLDDNGRKDSVEGGTLDYMAPERLGGLRGDARSDQYSFCVAFWECLYRQRPFEGESAEELRLAIAHRMLCGDGRGRKIPRRLSAVITRGLSFNPGDRWPDMASLLDALEEIRRSDEQRPQRLRVVMIGLALAVACSLVTAALVRAPASRATQTGGLADLADSVVDLGNSSLADAGVRWAGPAAVAFARAGQEERALQILDPANFAERSTVSCQRLASAGEAVALEFERRGLNADATLAWGLTIHFARGAGDDTLESRAHTAIYGIANRTIAAPHQSK</sequence>
<dbReference type="PROSITE" id="PS00108">
    <property type="entry name" value="PROTEIN_KINASE_ST"/>
    <property type="match status" value="1"/>
</dbReference>
<feature type="region of interest" description="Disordered" evidence="6">
    <location>
        <begin position="192"/>
        <end position="213"/>
    </location>
</feature>
<comment type="caution">
    <text evidence="8">The sequence shown here is derived from an EMBL/GenBank/DDBJ whole genome shotgun (WGS) entry which is preliminary data.</text>
</comment>
<dbReference type="GO" id="GO:0004674">
    <property type="term" value="F:protein serine/threonine kinase activity"/>
    <property type="evidence" value="ECO:0007669"/>
    <property type="project" value="UniProtKB-EC"/>
</dbReference>
<evidence type="ECO:0000256" key="3">
    <source>
        <dbReference type="ARBA" id="ARBA00022777"/>
    </source>
</evidence>
<evidence type="ECO:0000256" key="5">
    <source>
        <dbReference type="PROSITE-ProRule" id="PRU10141"/>
    </source>
</evidence>
<dbReference type="AlphaFoldDB" id="A0A2S9YN80"/>